<feature type="transmembrane region" description="Helical" evidence="1">
    <location>
        <begin position="43"/>
        <end position="70"/>
    </location>
</feature>
<comment type="caution">
    <text evidence="2">The sequence shown here is derived from an EMBL/GenBank/DDBJ whole genome shotgun (WGS) entry which is preliminary data.</text>
</comment>
<gene>
    <name evidence="2" type="ORF">Tci_503610</name>
</gene>
<feature type="transmembrane region" description="Helical" evidence="1">
    <location>
        <begin position="6"/>
        <end position="22"/>
    </location>
</feature>
<dbReference type="EMBL" id="BKCJ010264563">
    <property type="protein sequence ID" value="GEZ31637.1"/>
    <property type="molecule type" value="Genomic_DNA"/>
</dbReference>
<keyword evidence="1" id="KW-0812">Transmembrane</keyword>
<protein>
    <submittedName>
        <fullName evidence="2">Uncharacterized protein</fullName>
    </submittedName>
</protein>
<organism evidence="2">
    <name type="scientific">Tanacetum cinerariifolium</name>
    <name type="common">Dalmatian daisy</name>
    <name type="synonym">Chrysanthemum cinerariifolium</name>
    <dbReference type="NCBI Taxonomy" id="118510"/>
    <lineage>
        <taxon>Eukaryota</taxon>
        <taxon>Viridiplantae</taxon>
        <taxon>Streptophyta</taxon>
        <taxon>Embryophyta</taxon>
        <taxon>Tracheophyta</taxon>
        <taxon>Spermatophyta</taxon>
        <taxon>Magnoliopsida</taxon>
        <taxon>eudicotyledons</taxon>
        <taxon>Gunneridae</taxon>
        <taxon>Pentapetalae</taxon>
        <taxon>asterids</taxon>
        <taxon>campanulids</taxon>
        <taxon>Asterales</taxon>
        <taxon>Asteraceae</taxon>
        <taxon>Asteroideae</taxon>
        <taxon>Anthemideae</taxon>
        <taxon>Anthemidinae</taxon>
        <taxon>Tanacetum</taxon>
    </lineage>
</organism>
<dbReference type="AlphaFoldDB" id="A0A699I9T3"/>
<evidence type="ECO:0000256" key="1">
    <source>
        <dbReference type="SAM" id="Phobius"/>
    </source>
</evidence>
<reference evidence="2" key="1">
    <citation type="journal article" date="2019" name="Sci. Rep.">
        <title>Draft genome of Tanacetum cinerariifolium, the natural source of mosquito coil.</title>
        <authorList>
            <person name="Yamashiro T."/>
            <person name="Shiraishi A."/>
            <person name="Satake H."/>
            <person name="Nakayama K."/>
        </authorList>
    </citation>
    <scope>NUCLEOTIDE SEQUENCE</scope>
</reference>
<keyword evidence="1" id="KW-0472">Membrane</keyword>
<keyword evidence="1" id="KW-1133">Transmembrane helix</keyword>
<evidence type="ECO:0000313" key="2">
    <source>
        <dbReference type="EMBL" id="GEZ31637.1"/>
    </source>
</evidence>
<accession>A0A699I9T3</accession>
<proteinExistence type="predicted"/>
<name>A0A699I9T3_TANCI</name>
<sequence length="173" mass="19475">MTDFLAVGALGCTLSIMVIVALREQRFRSFVRFLLSRPYRISLNHILFLEKLLLILVVVIEFSLVLSLSFRISTEFPIHLVVGQLDSKIKSLGSCRHDISMNVIGKSIDVPVDLLGLIRKEFSAHQGCIGLLGPPPEFCLHRPGHDSSKLKKNRVSMVLRVVLQKMKCCELLH</sequence>
<feature type="non-terminal residue" evidence="2">
    <location>
        <position position="173"/>
    </location>
</feature>